<sequence length="359" mass="39506">MLGVRVMANTDPHADVADFNAALTAARRRSTLDDEDVKGLFIKALDPNYYTQRWSHPVFYRQHHDDFRLLVRARILATRRGDTATTDLAEKLLDLKRQLKALTDVMVHKRGCTPRAVITRYPKGSRIAAPALKRDGIWSQTVSEKMTFYKGTGQTNSFRENKECMRDRRRDTGTATARVAAIDNDGSEKFDALCLLVGSEPKLLSDFSACSFCECDGDPLAHAVNECTQFLQPHDADMAAFRVGGAVHDGIVFNTFGACTDAPPPAASPPPPAVPESESSEDGGSTGMRARLTRCCRRRLIARLRTSPTDAPDSRSRRRTPRRSYPSGICAVPQREADTASVADDGDSDVSDTETKLSL</sequence>
<organism evidence="2 3">
    <name type="scientific">Cymbomonas tetramitiformis</name>
    <dbReference type="NCBI Taxonomy" id="36881"/>
    <lineage>
        <taxon>Eukaryota</taxon>
        <taxon>Viridiplantae</taxon>
        <taxon>Chlorophyta</taxon>
        <taxon>Pyramimonadophyceae</taxon>
        <taxon>Pyramimonadales</taxon>
        <taxon>Pyramimonadaceae</taxon>
        <taxon>Cymbomonas</taxon>
    </lineage>
</organism>
<reference evidence="2 3" key="1">
    <citation type="journal article" date="2015" name="Genome Biol. Evol.">
        <title>Comparative Genomics of a Bacterivorous Green Alga Reveals Evolutionary Causalities and Consequences of Phago-Mixotrophic Mode of Nutrition.</title>
        <authorList>
            <person name="Burns J.A."/>
            <person name="Paasch A."/>
            <person name="Narechania A."/>
            <person name="Kim E."/>
        </authorList>
    </citation>
    <scope>NUCLEOTIDE SEQUENCE [LARGE SCALE GENOMIC DNA]</scope>
    <source>
        <strain evidence="2 3">PLY_AMNH</strain>
    </source>
</reference>
<name>A0AAE0GFI8_9CHLO</name>
<feature type="compositionally biased region" description="Pro residues" evidence="1">
    <location>
        <begin position="262"/>
        <end position="274"/>
    </location>
</feature>
<proteinExistence type="predicted"/>
<feature type="region of interest" description="Disordered" evidence="1">
    <location>
        <begin position="262"/>
        <end position="288"/>
    </location>
</feature>
<evidence type="ECO:0000313" key="2">
    <source>
        <dbReference type="EMBL" id="KAK3277259.1"/>
    </source>
</evidence>
<dbReference type="Proteomes" id="UP001190700">
    <property type="component" value="Unassembled WGS sequence"/>
</dbReference>
<dbReference type="AlphaFoldDB" id="A0AAE0GFI8"/>
<protein>
    <submittedName>
        <fullName evidence="2">Uncharacterized protein</fullName>
    </submittedName>
</protein>
<accession>A0AAE0GFI8</accession>
<gene>
    <name evidence="2" type="ORF">CYMTET_14722</name>
</gene>
<dbReference type="EMBL" id="LGRX02006188">
    <property type="protein sequence ID" value="KAK3277259.1"/>
    <property type="molecule type" value="Genomic_DNA"/>
</dbReference>
<feature type="region of interest" description="Disordered" evidence="1">
    <location>
        <begin position="306"/>
        <end position="359"/>
    </location>
</feature>
<evidence type="ECO:0000313" key="3">
    <source>
        <dbReference type="Proteomes" id="UP001190700"/>
    </source>
</evidence>
<keyword evidence="3" id="KW-1185">Reference proteome</keyword>
<comment type="caution">
    <text evidence="2">The sequence shown here is derived from an EMBL/GenBank/DDBJ whole genome shotgun (WGS) entry which is preliminary data.</text>
</comment>
<evidence type="ECO:0000256" key="1">
    <source>
        <dbReference type="SAM" id="MobiDB-lite"/>
    </source>
</evidence>